<dbReference type="PANTHER" id="PTHR43272:SF101">
    <property type="entry name" value="ACYL-COA SYNTHETASE BUBBLEGUM FAMILY MEMBER 2-RELATED"/>
    <property type="match status" value="1"/>
</dbReference>
<keyword evidence="4" id="KW-0547">Nucleotide-binding</keyword>
<comment type="similarity">
    <text evidence="14">Belongs to the ATP-dependent AMP-binding enzyme family. Bubblegum subfamily.</text>
</comment>
<evidence type="ECO:0000256" key="1">
    <source>
        <dbReference type="ARBA" id="ARBA00004496"/>
    </source>
</evidence>
<comment type="catalytic activity">
    <reaction evidence="13">
        <text>(9Z)-octadecenoate + ATP + CoA = (9Z)-octadecenoyl-CoA + AMP + diphosphate</text>
        <dbReference type="Rhea" id="RHEA:33607"/>
        <dbReference type="ChEBI" id="CHEBI:30616"/>
        <dbReference type="ChEBI" id="CHEBI:30823"/>
        <dbReference type="ChEBI" id="CHEBI:33019"/>
        <dbReference type="ChEBI" id="CHEBI:57287"/>
        <dbReference type="ChEBI" id="CHEBI:57387"/>
        <dbReference type="ChEBI" id="CHEBI:456215"/>
    </reaction>
    <physiologicalReaction direction="left-to-right" evidence="13">
        <dbReference type="Rhea" id="RHEA:33608"/>
    </physiologicalReaction>
</comment>
<name>A0A7L1NQ83_RHICY</name>
<evidence type="ECO:0000256" key="10">
    <source>
        <dbReference type="ARBA" id="ARBA00026113"/>
    </source>
</evidence>
<keyword evidence="3 21" id="KW-0436">Ligase</keyword>
<evidence type="ECO:0000256" key="2">
    <source>
        <dbReference type="ARBA" id="ARBA00022490"/>
    </source>
</evidence>
<dbReference type="Pfam" id="PF00501">
    <property type="entry name" value="AMP-binding"/>
    <property type="match status" value="1"/>
</dbReference>
<keyword evidence="22" id="KW-1185">Reference proteome</keyword>
<comment type="subcellular location">
    <subcellularLocation>
        <location evidence="1">Cytoplasm</location>
    </subcellularLocation>
</comment>
<accession>A0A7L1NQ83</accession>
<dbReference type="Gene3D" id="3.40.50.12780">
    <property type="entry name" value="N-terminal domain of ligase-like"/>
    <property type="match status" value="2"/>
</dbReference>
<evidence type="ECO:0000256" key="18">
    <source>
        <dbReference type="ARBA" id="ARBA00048666"/>
    </source>
</evidence>
<evidence type="ECO:0000256" key="14">
    <source>
        <dbReference type="ARBA" id="ARBA00038034"/>
    </source>
</evidence>
<evidence type="ECO:0000313" key="22">
    <source>
        <dbReference type="Proteomes" id="UP000565785"/>
    </source>
</evidence>
<organism evidence="21 22">
    <name type="scientific">Rhinopomastus cyanomelas</name>
    <name type="common">Common scimitarbill</name>
    <dbReference type="NCBI Taxonomy" id="113115"/>
    <lineage>
        <taxon>Eukaryota</taxon>
        <taxon>Metazoa</taxon>
        <taxon>Chordata</taxon>
        <taxon>Craniata</taxon>
        <taxon>Vertebrata</taxon>
        <taxon>Euteleostomi</taxon>
        <taxon>Archelosauria</taxon>
        <taxon>Archosauria</taxon>
        <taxon>Dinosauria</taxon>
        <taxon>Saurischia</taxon>
        <taxon>Theropoda</taxon>
        <taxon>Coelurosauria</taxon>
        <taxon>Aves</taxon>
        <taxon>Neognathae</taxon>
        <taxon>Neoaves</taxon>
        <taxon>Telluraves</taxon>
        <taxon>Coraciimorphae</taxon>
        <taxon>Bucerotiformes</taxon>
        <taxon>Rhinopomastidae</taxon>
        <taxon>Rhinopomastus</taxon>
    </lineage>
</organism>
<comment type="catalytic activity">
    <reaction evidence="9">
        <text>(5Z,8Z,11Z,14Z)-eicosatetraenoate + ATP + CoA = (5Z,8Z,11Z,14Z)-eicosatetraenoyl-CoA + AMP + diphosphate</text>
        <dbReference type="Rhea" id="RHEA:19713"/>
        <dbReference type="ChEBI" id="CHEBI:30616"/>
        <dbReference type="ChEBI" id="CHEBI:32395"/>
        <dbReference type="ChEBI" id="CHEBI:33019"/>
        <dbReference type="ChEBI" id="CHEBI:57287"/>
        <dbReference type="ChEBI" id="CHEBI:57368"/>
        <dbReference type="ChEBI" id="CHEBI:456215"/>
        <dbReference type="EC" id="6.2.1.15"/>
    </reaction>
    <physiologicalReaction direction="left-to-right" evidence="9">
        <dbReference type="Rhea" id="RHEA:19714"/>
    </physiologicalReaction>
</comment>
<dbReference type="GO" id="GO:0047676">
    <property type="term" value="F:arachidonate-CoA ligase activity"/>
    <property type="evidence" value="ECO:0007669"/>
    <property type="project" value="UniProtKB-EC"/>
</dbReference>
<protein>
    <recommendedName>
        <fullName evidence="15">Long-chain-fatty-acid--CoA ligase ACSBG2</fullName>
        <ecNumber evidence="10">6.2.1.15</ecNumber>
        <ecNumber evidence="11">6.2.1.3</ecNumber>
    </recommendedName>
    <alternativeName>
        <fullName evidence="17">Acyl-CoA synthetase bubblegum family member 2</fullName>
    </alternativeName>
    <alternativeName>
        <fullName evidence="16">Arachidonate--CoA ligase ACSBG2</fullName>
    </alternativeName>
</protein>
<keyword evidence="7" id="KW-0443">Lipid metabolism</keyword>
<dbReference type="PANTHER" id="PTHR43272">
    <property type="entry name" value="LONG-CHAIN-FATTY-ACID--COA LIGASE"/>
    <property type="match status" value="1"/>
</dbReference>
<evidence type="ECO:0000256" key="19">
    <source>
        <dbReference type="ARBA" id="ARBA00049139"/>
    </source>
</evidence>
<comment type="catalytic activity">
    <reaction evidence="12">
        <text>(9Z,12Z)-octadecadienoate + ATP + CoA = (9Z,12Z)-octadecadienoyl-CoA + AMP + diphosphate</text>
        <dbReference type="Rhea" id="RHEA:33651"/>
        <dbReference type="ChEBI" id="CHEBI:30245"/>
        <dbReference type="ChEBI" id="CHEBI:30616"/>
        <dbReference type="ChEBI" id="CHEBI:33019"/>
        <dbReference type="ChEBI" id="CHEBI:57287"/>
        <dbReference type="ChEBI" id="CHEBI:57383"/>
        <dbReference type="ChEBI" id="CHEBI:456215"/>
    </reaction>
    <physiologicalReaction direction="left-to-right" evidence="12">
        <dbReference type="Rhea" id="RHEA:33652"/>
    </physiologicalReaction>
</comment>
<dbReference type="EMBL" id="VXBP01008297">
    <property type="protein sequence ID" value="NXO02085.1"/>
    <property type="molecule type" value="Genomic_DNA"/>
</dbReference>
<keyword evidence="6" id="KW-0067">ATP-binding</keyword>
<reference evidence="21 22" key="1">
    <citation type="submission" date="2019-09" db="EMBL/GenBank/DDBJ databases">
        <title>Bird 10,000 Genomes (B10K) Project - Family phase.</title>
        <authorList>
            <person name="Zhang G."/>
        </authorList>
    </citation>
    <scope>NUCLEOTIDE SEQUENCE [LARGE SCALE GENOMIC DNA]</scope>
    <source>
        <strain evidence="21">B10K-DU-002-35</strain>
        <tissue evidence="21">Muscle</tissue>
    </source>
</reference>
<comment type="catalytic activity">
    <reaction evidence="8">
        <text>a long-chain fatty acid + ATP + CoA = a long-chain fatty acyl-CoA + AMP + diphosphate</text>
        <dbReference type="Rhea" id="RHEA:15421"/>
        <dbReference type="ChEBI" id="CHEBI:30616"/>
        <dbReference type="ChEBI" id="CHEBI:33019"/>
        <dbReference type="ChEBI" id="CHEBI:57287"/>
        <dbReference type="ChEBI" id="CHEBI:57560"/>
        <dbReference type="ChEBI" id="CHEBI:83139"/>
        <dbReference type="ChEBI" id="CHEBI:456215"/>
        <dbReference type="EC" id="6.2.1.3"/>
    </reaction>
    <physiologicalReaction direction="left-to-right" evidence="8">
        <dbReference type="Rhea" id="RHEA:15422"/>
    </physiologicalReaction>
</comment>
<keyword evidence="2" id="KW-0963">Cytoplasm</keyword>
<feature type="domain" description="AMP-dependent synthetase/ligase" evidence="20">
    <location>
        <begin position="2"/>
        <end position="381"/>
    </location>
</feature>
<dbReference type="GO" id="GO:0005783">
    <property type="term" value="C:endoplasmic reticulum"/>
    <property type="evidence" value="ECO:0007669"/>
    <property type="project" value="TreeGrafter"/>
</dbReference>
<dbReference type="InterPro" id="IPR020845">
    <property type="entry name" value="AMP-binding_CS"/>
</dbReference>
<feature type="non-terminal residue" evidence="21">
    <location>
        <position position="1"/>
    </location>
</feature>
<evidence type="ECO:0000256" key="4">
    <source>
        <dbReference type="ARBA" id="ARBA00022741"/>
    </source>
</evidence>
<evidence type="ECO:0000256" key="11">
    <source>
        <dbReference type="ARBA" id="ARBA00026121"/>
    </source>
</evidence>
<dbReference type="EC" id="6.2.1.15" evidence="10"/>
<gene>
    <name evidence="21" type="primary">Acsbg2</name>
    <name evidence="21" type="ORF">RHICYA_R14501</name>
</gene>
<dbReference type="SUPFAM" id="SSF56801">
    <property type="entry name" value="Acetyl-CoA synthetase-like"/>
    <property type="match status" value="1"/>
</dbReference>
<evidence type="ECO:0000256" key="16">
    <source>
        <dbReference type="ARBA" id="ARBA00042118"/>
    </source>
</evidence>
<dbReference type="PROSITE" id="PS00455">
    <property type="entry name" value="AMP_BINDING"/>
    <property type="match status" value="1"/>
</dbReference>
<dbReference type="InterPro" id="IPR000873">
    <property type="entry name" value="AMP-dep_synth/lig_dom"/>
</dbReference>
<evidence type="ECO:0000256" key="13">
    <source>
        <dbReference type="ARBA" id="ARBA00036043"/>
    </source>
</evidence>
<comment type="caution">
    <text evidence="21">The sequence shown here is derived from an EMBL/GenBank/DDBJ whole genome shotgun (WGS) entry which is preliminary data.</text>
</comment>
<evidence type="ECO:0000256" key="12">
    <source>
        <dbReference type="ARBA" id="ARBA00035848"/>
    </source>
</evidence>
<feature type="non-terminal residue" evidence="21">
    <location>
        <position position="572"/>
    </location>
</feature>
<dbReference type="GO" id="GO:0016020">
    <property type="term" value="C:membrane"/>
    <property type="evidence" value="ECO:0007669"/>
    <property type="project" value="TreeGrafter"/>
</dbReference>
<evidence type="ECO:0000256" key="8">
    <source>
        <dbReference type="ARBA" id="ARBA00024484"/>
    </source>
</evidence>
<evidence type="ECO:0000256" key="15">
    <source>
        <dbReference type="ARBA" id="ARBA00040479"/>
    </source>
</evidence>
<evidence type="ECO:0000259" key="20">
    <source>
        <dbReference type="Pfam" id="PF00501"/>
    </source>
</evidence>
<evidence type="ECO:0000256" key="7">
    <source>
        <dbReference type="ARBA" id="ARBA00023098"/>
    </source>
</evidence>
<evidence type="ECO:0000256" key="5">
    <source>
        <dbReference type="ARBA" id="ARBA00022832"/>
    </source>
</evidence>
<evidence type="ECO:0000313" key="21">
    <source>
        <dbReference type="EMBL" id="NXO02085.1"/>
    </source>
</evidence>
<evidence type="ECO:0000256" key="9">
    <source>
        <dbReference type="ARBA" id="ARBA00024548"/>
    </source>
</evidence>
<dbReference type="GO" id="GO:0005524">
    <property type="term" value="F:ATP binding"/>
    <property type="evidence" value="ECO:0007669"/>
    <property type="project" value="UniProtKB-KW"/>
</dbReference>
<dbReference type="Proteomes" id="UP000565785">
    <property type="component" value="Unassembled WGS sequence"/>
</dbReference>
<comment type="catalytic activity">
    <reaction evidence="18">
        <text>tetracosanoate + ATP + CoA = tetracosanoyl-CoA + AMP + diphosphate</text>
        <dbReference type="Rhea" id="RHEA:33639"/>
        <dbReference type="ChEBI" id="CHEBI:30616"/>
        <dbReference type="ChEBI" id="CHEBI:31014"/>
        <dbReference type="ChEBI" id="CHEBI:33019"/>
        <dbReference type="ChEBI" id="CHEBI:57287"/>
        <dbReference type="ChEBI" id="CHEBI:65052"/>
        <dbReference type="ChEBI" id="CHEBI:456215"/>
    </reaction>
    <physiologicalReaction direction="left-to-right" evidence="18">
        <dbReference type="Rhea" id="RHEA:33640"/>
    </physiologicalReaction>
</comment>
<evidence type="ECO:0000256" key="3">
    <source>
        <dbReference type="ARBA" id="ARBA00022598"/>
    </source>
</evidence>
<dbReference type="InterPro" id="IPR042099">
    <property type="entry name" value="ANL_N_sf"/>
</dbReference>
<dbReference type="AlphaFoldDB" id="A0A7L1NQ83"/>
<dbReference type="CDD" id="cd05933">
    <property type="entry name" value="ACSBG_like"/>
    <property type="match status" value="1"/>
</dbReference>
<dbReference type="Pfam" id="PF23562">
    <property type="entry name" value="AMP-binding_C_3"/>
    <property type="match status" value="1"/>
</dbReference>
<dbReference type="OrthoDB" id="3633556at2759"/>
<comment type="catalytic activity">
    <reaction evidence="19">
        <text>hexadecanoate + ATP + CoA = hexadecanoyl-CoA + AMP + diphosphate</text>
        <dbReference type="Rhea" id="RHEA:30751"/>
        <dbReference type="ChEBI" id="CHEBI:7896"/>
        <dbReference type="ChEBI" id="CHEBI:30616"/>
        <dbReference type="ChEBI" id="CHEBI:33019"/>
        <dbReference type="ChEBI" id="CHEBI:57287"/>
        <dbReference type="ChEBI" id="CHEBI:57379"/>
        <dbReference type="ChEBI" id="CHEBI:456215"/>
    </reaction>
    <physiologicalReaction direction="left-to-right" evidence="19">
        <dbReference type="Rhea" id="RHEA:30752"/>
    </physiologicalReaction>
</comment>
<dbReference type="EC" id="6.2.1.3" evidence="11"/>
<sequence>QLGLERFHGVCILGFNSAEWFVADVGAILAGGLAVGIYTTNSTDACRYVAKSCRANVLVVENDKQLQKILEVQHQLPDLRAIVQYGEAPREKRPNLYSWSEFMELGRDVPDALLRDVIESQKPNQCCTLIYTSGTTGQPKGVMLSHDNVTWTAAVAGRSMLLKDARERQELVVSYLPLSHVAAQMSDIWSAMTFGVQVCFAQPDALKGTLVDTLREVRPTAFLGVPRVWEKMEEKMKSVGAKSSSLRRKVAAWAKRVGLQTNLKRMNGRPEVPVNFRLARHLVYKKVRRALGLERCRLCCTGAAPIARETLEFFLSLDIPVLELYGMSESAGPHTLSLPHAFRLGSCGSDMPGCRTLIHNPDGDGTGEICFAGRHVFMGYLGMEDKTREAIDDDGWLHSGDLGRRDEDGFLFITGRIKELIVTAGGENVPPVPIEDAVKEAVPIISNAMLVGDRAKFLSMLLTLKCNVDAETGEPGDELTPEAVEFCQKLGSPATRVSQIIGSRDQAVYGAIQKGIAAVNERAVSNAQKVQKWVLLEKDFSLPGGELGPTMKLKRPVVEQKYRDQIAQFYAE</sequence>
<keyword evidence="5" id="KW-0276">Fatty acid metabolism</keyword>
<evidence type="ECO:0000256" key="17">
    <source>
        <dbReference type="ARBA" id="ARBA00043192"/>
    </source>
</evidence>
<proteinExistence type="inferred from homology"/>
<evidence type="ECO:0000256" key="6">
    <source>
        <dbReference type="ARBA" id="ARBA00022840"/>
    </source>
</evidence>